<organism evidence="1 2">
    <name type="scientific">Halobacterium salinarum</name>
    <name type="common">Halobacterium halobium</name>
    <dbReference type="NCBI Taxonomy" id="2242"/>
    <lineage>
        <taxon>Archaea</taxon>
        <taxon>Methanobacteriati</taxon>
        <taxon>Methanobacteriota</taxon>
        <taxon>Stenosarchaea group</taxon>
        <taxon>Halobacteria</taxon>
        <taxon>Halobacteriales</taxon>
        <taxon>Halobacteriaceae</taxon>
        <taxon>Halobacterium</taxon>
    </lineage>
</organism>
<accession>A0A841H9P1</accession>
<dbReference type="PROSITE" id="PS51257">
    <property type="entry name" value="PROKAR_LIPOPROTEIN"/>
    <property type="match status" value="1"/>
</dbReference>
<dbReference type="InterPro" id="IPR006311">
    <property type="entry name" value="TAT_signal"/>
</dbReference>
<protein>
    <submittedName>
        <fullName evidence="1">Uncharacterized protein</fullName>
    </submittedName>
</protein>
<dbReference type="GeneID" id="68694845"/>
<dbReference type="PROSITE" id="PS51318">
    <property type="entry name" value="TAT"/>
    <property type="match status" value="1"/>
</dbReference>
<comment type="caution">
    <text evidence="1">The sequence shown here is derived from an EMBL/GenBank/DDBJ whole genome shotgun (WGS) entry which is preliminary data.</text>
</comment>
<name>A0A841H9P1_HALSI</name>
<reference evidence="1" key="1">
    <citation type="submission" date="2020-08" db="EMBL/GenBank/DDBJ databases">
        <title>Genomic Encyclopedia of Type Strains, Phase IV (KMG-IV): sequencing the most valuable type-strain genomes for metagenomic binning, comparative biology and taxonomic classification.</title>
        <authorList>
            <person name="Goeker M."/>
        </authorList>
    </citation>
    <scope>NUCLEOTIDE SEQUENCE</scope>
    <source>
        <strain evidence="1">DSM 669</strain>
    </source>
</reference>
<gene>
    <name evidence="1" type="ORF">HNR49_001017</name>
</gene>
<sequence>MRTRRQFLATTTSLTTVGLLAGCARSPDNTDERGAENTYTASIAPVGDVAFDGELFDRQRVADIVAGAI</sequence>
<dbReference type="Proteomes" id="UP000642919">
    <property type="component" value="Unassembled WGS sequence"/>
</dbReference>
<dbReference type="RefSeq" id="WP_010903714.1">
    <property type="nucleotide sequence ID" value="NZ_CP128377.1"/>
</dbReference>
<dbReference type="EMBL" id="JACHGX010000002">
    <property type="protein sequence ID" value="MBB6089661.1"/>
    <property type="molecule type" value="Genomic_DNA"/>
</dbReference>
<evidence type="ECO:0000313" key="1">
    <source>
        <dbReference type="EMBL" id="MBB6089661.1"/>
    </source>
</evidence>
<dbReference type="AlphaFoldDB" id="A0A841H9P1"/>
<proteinExistence type="predicted"/>
<evidence type="ECO:0000313" key="2">
    <source>
        <dbReference type="Proteomes" id="UP000642919"/>
    </source>
</evidence>